<sequence>MSLNATNSNLPPYSEKTPQSAPSSQTTDNSNRIAGTVYTCSIRDFQVDYLTIVRESATSYSIALTVDPTPLYRIELVSSSTKVGDIQIFLASDSTLPAIAAARLSANPKSKSEPSATICTSSPHLPDALWRPLARVGGMFAVDDYQSAIPIVTVPGRKAAPHQFSWRVGSLSEPFYQLLWDGPLPLVPSAMFMNDQRGSEYVFATLARKTSPEGGDNLVQIRRGAGLEFELSVILELFVILHLKNEQLI</sequence>
<feature type="region of interest" description="Disordered" evidence="1">
    <location>
        <begin position="1"/>
        <end position="30"/>
    </location>
</feature>
<protein>
    <submittedName>
        <fullName evidence="2">Uncharacterized protein</fullName>
    </submittedName>
</protein>
<name>A0A0C3GZC6_OIDMZ</name>
<dbReference type="InParanoid" id="A0A0C3GZC6"/>
<evidence type="ECO:0000256" key="1">
    <source>
        <dbReference type="SAM" id="MobiDB-lite"/>
    </source>
</evidence>
<dbReference type="AlphaFoldDB" id="A0A0C3GZC6"/>
<gene>
    <name evidence="2" type="ORF">OIDMADRAFT_183267</name>
</gene>
<organism evidence="2 3">
    <name type="scientific">Oidiodendron maius (strain Zn)</name>
    <dbReference type="NCBI Taxonomy" id="913774"/>
    <lineage>
        <taxon>Eukaryota</taxon>
        <taxon>Fungi</taxon>
        <taxon>Dikarya</taxon>
        <taxon>Ascomycota</taxon>
        <taxon>Pezizomycotina</taxon>
        <taxon>Leotiomycetes</taxon>
        <taxon>Leotiomycetes incertae sedis</taxon>
        <taxon>Myxotrichaceae</taxon>
        <taxon>Oidiodendron</taxon>
    </lineage>
</organism>
<accession>A0A0C3GZC6</accession>
<keyword evidence="3" id="KW-1185">Reference proteome</keyword>
<dbReference type="HOGENOM" id="CLU_081043_0_0_1"/>
<evidence type="ECO:0000313" key="2">
    <source>
        <dbReference type="EMBL" id="KIM96514.1"/>
    </source>
</evidence>
<dbReference type="EMBL" id="KN832884">
    <property type="protein sequence ID" value="KIM96514.1"/>
    <property type="molecule type" value="Genomic_DNA"/>
</dbReference>
<evidence type="ECO:0000313" key="3">
    <source>
        <dbReference type="Proteomes" id="UP000054321"/>
    </source>
</evidence>
<reference evidence="3" key="2">
    <citation type="submission" date="2015-01" db="EMBL/GenBank/DDBJ databases">
        <title>Evolutionary Origins and Diversification of the Mycorrhizal Mutualists.</title>
        <authorList>
            <consortium name="DOE Joint Genome Institute"/>
            <consortium name="Mycorrhizal Genomics Consortium"/>
            <person name="Kohler A."/>
            <person name="Kuo A."/>
            <person name="Nagy L.G."/>
            <person name="Floudas D."/>
            <person name="Copeland A."/>
            <person name="Barry K.W."/>
            <person name="Cichocki N."/>
            <person name="Veneault-Fourrey C."/>
            <person name="LaButti K."/>
            <person name="Lindquist E.A."/>
            <person name="Lipzen A."/>
            <person name="Lundell T."/>
            <person name="Morin E."/>
            <person name="Murat C."/>
            <person name="Riley R."/>
            <person name="Ohm R."/>
            <person name="Sun H."/>
            <person name="Tunlid A."/>
            <person name="Henrissat B."/>
            <person name="Grigoriev I.V."/>
            <person name="Hibbett D.S."/>
            <person name="Martin F."/>
        </authorList>
    </citation>
    <scope>NUCLEOTIDE SEQUENCE [LARGE SCALE GENOMIC DNA]</scope>
    <source>
        <strain evidence="3">Zn</strain>
    </source>
</reference>
<reference evidence="2 3" key="1">
    <citation type="submission" date="2014-04" db="EMBL/GenBank/DDBJ databases">
        <authorList>
            <consortium name="DOE Joint Genome Institute"/>
            <person name="Kuo A."/>
            <person name="Martino E."/>
            <person name="Perotto S."/>
            <person name="Kohler A."/>
            <person name="Nagy L.G."/>
            <person name="Floudas D."/>
            <person name="Copeland A."/>
            <person name="Barry K.W."/>
            <person name="Cichocki N."/>
            <person name="Veneault-Fourrey C."/>
            <person name="LaButti K."/>
            <person name="Lindquist E.A."/>
            <person name="Lipzen A."/>
            <person name="Lundell T."/>
            <person name="Morin E."/>
            <person name="Murat C."/>
            <person name="Sun H."/>
            <person name="Tunlid A."/>
            <person name="Henrissat B."/>
            <person name="Grigoriev I.V."/>
            <person name="Hibbett D.S."/>
            <person name="Martin F."/>
            <person name="Nordberg H.P."/>
            <person name="Cantor M.N."/>
            <person name="Hua S.X."/>
        </authorList>
    </citation>
    <scope>NUCLEOTIDE SEQUENCE [LARGE SCALE GENOMIC DNA]</scope>
    <source>
        <strain evidence="2 3">Zn</strain>
    </source>
</reference>
<dbReference type="OrthoDB" id="5129197at2759"/>
<dbReference type="Proteomes" id="UP000054321">
    <property type="component" value="Unassembled WGS sequence"/>
</dbReference>
<proteinExistence type="predicted"/>